<gene>
    <name evidence="2" type="ORF">C2845_PM04G14650</name>
</gene>
<dbReference type="AlphaFoldDB" id="A0A3L6QXS4"/>
<proteinExistence type="predicted"/>
<reference evidence="3" key="1">
    <citation type="journal article" date="2019" name="Nat. Commun.">
        <title>The genome of broomcorn millet.</title>
        <authorList>
            <person name="Zou C."/>
            <person name="Miki D."/>
            <person name="Li D."/>
            <person name="Tang Q."/>
            <person name="Xiao L."/>
            <person name="Rajput S."/>
            <person name="Deng P."/>
            <person name="Jia W."/>
            <person name="Huang R."/>
            <person name="Zhang M."/>
            <person name="Sun Y."/>
            <person name="Hu J."/>
            <person name="Fu X."/>
            <person name="Schnable P.S."/>
            <person name="Li F."/>
            <person name="Zhang H."/>
            <person name="Feng B."/>
            <person name="Zhu X."/>
            <person name="Liu R."/>
            <person name="Schnable J.C."/>
            <person name="Zhu J.-K."/>
            <person name="Zhang H."/>
        </authorList>
    </citation>
    <scope>NUCLEOTIDE SEQUENCE [LARGE SCALE GENOMIC DNA]</scope>
</reference>
<keyword evidence="3" id="KW-1185">Reference proteome</keyword>
<protein>
    <submittedName>
        <fullName evidence="2">Uncharacterized protein</fullName>
    </submittedName>
</protein>
<keyword evidence="1" id="KW-0812">Transmembrane</keyword>
<accession>A0A3L6QXS4</accession>
<comment type="caution">
    <text evidence="2">The sequence shown here is derived from an EMBL/GenBank/DDBJ whole genome shotgun (WGS) entry which is preliminary data.</text>
</comment>
<sequence length="92" mass="10047">MAAYFDDQGQYDRVRKKCLVDSAQNRRHASQDSPTDSSILFIIGVAVITLIGLGTGVPIAMHVAQNWNMRILIVVAYGLLFGAAGYVSLKFT</sequence>
<name>A0A3L6QXS4_PANMI</name>
<feature type="transmembrane region" description="Helical" evidence="1">
    <location>
        <begin position="71"/>
        <end position="89"/>
    </location>
</feature>
<dbReference type="Proteomes" id="UP000275267">
    <property type="component" value="Unassembled WGS sequence"/>
</dbReference>
<organism evidence="2 3">
    <name type="scientific">Panicum miliaceum</name>
    <name type="common">Proso millet</name>
    <name type="synonym">Broomcorn millet</name>
    <dbReference type="NCBI Taxonomy" id="4540"/>
    <lineage>
        <taxon>Eukaryota</taxon>
        <taxon>Viridiplantae</taxon>
        <taxon>Streptophyta</taxon>
        <taxon>Embryophyta</taxon>
        <taxon>Tracheophyta</taxon>
        <taxon>Spermatophyta</taxon>
        <taxon>Magnoliopsida</taxon>
        <taxon>Liliopsida</taxon>
        <taxon>Poales</taxon>
        <taxon>Poaceae</taxon>
        <taxon>PACMAD clade</taxon>
        <taxon>Panicoideae</taxon>
        <taxon>Panicodae</taxon>
        <taxon>Paniceae</taxon>
        <taxon>Panicinae</taxon>
        <taxon>Panicum</taxon>
        <taxon>Panicum sect. Panicum</taxon>
    </lineage>
</organism>
<keyword evidence="1" id="KW-1133">Transmembrane helix</keyword>
<dbReference type="EMBL" id="PQIB02000011">
    <property type="protein sequence ID" value="RLM87515.1"/>
    <property type="molecule type" value="Genomic_DNA"/>
</dbReference>
<feature type="transmembrane region" description="Helical" evidence="1">
    <location>
        <begin position="39"/>
        <end position="59"/>
    </location>
</feature>
<evidence type="ECO:0000256" key="1">
    <source>
        <dbReference type="SAM" id="Phobius"/>
    </source>
</evidence>
<keyword evidence="1" id="KW-0472">Membrane</keyword>
<evidence type="ECO:0000313" key="2">
    <source>
        <dbReference type="EMBL" id="RLM87515.1"/>
    </source>
</evidence>
<evidence type="ECO:0000313" key="3">
    <source>
        <dbReference type="Proteomes" id="UP000275267"/>
    </source>
</evidence>